<dbReference type="EC" id="3.1.1.4" evidence="4"/>
<dbReference type="PANTHER" id="PTHR11716:SF99">
    <property type="entry name" value="PHOSPHOLIPASE A2-DELTA-RELATED"/>
    <property type="match status" value="1"/>
</dbReference>
<evidence type="ECO:0000313" key="16">
    <source>
        <dbReference type="EMBL" id="CAA0814295.1"/>
    </source>
</evidence>
<keyword evidence="5" id="KW-0964">Secreted</keyword>
<evidence type="ECO:0000256" key="8">
    <source>
        <dbReference type="ARBA" id="ARBA00022801"/>
    </source>
</evidence>
<feature type="signal peptide" evidence="15">
    <location>
        <begin position="1"/>
        <end position="27"/>
    </location>
</feature>
<dbReference type="InterPro" id="IPR033113">
    <property type="entry name" value="PLA2_histidine"/>
</dbReference>
<evidence type="ECO:0000256" key="10">
    <source>
        <dbReference type="ARBA" id="ARBA00022963"/>
    </source>
</evidence>
<comment type="cofactor">
    <cofactor evidence="13">
        <name>Ca(2+)</name>
        <dbReference type="ChEBI" id="CHEBI:29108"/>
    </cofactor>
    <text evidence="13">Binds 1 Ca(2+) ion per subunit.</text>
</comment>
<proteinExistence type="inferred from homology"/>
<dbReference type="GO" id="GO:0008289">
    <property type="term" value="F:lipid binding"/>
    <property type="evidence" value="ECO:0007669"/>
    <property type="project" value="TreeGrafter"/>
</dbReference>
<evidence type="ECO:0000256" key="7">
    <source>
        <dbReference type="ARBA" id="ARBA00022729"/>
    </source>
</evidence>
<keyword evidence="6 13" id="KW-0479">Metal-binding</keyword>
<feature type="binding site" evidence="13">
    <location>
        <position position="54"/>
    </location>
    <ligand>
        <name>Ca(2+)</name>
        <dbReference type="ChEBI" id="CHEBI:29108"/>
    </ligand>
</feature>
<evidence type="ECO:0000256" key="13">
    <source>
        <dbReference type="PIRSR" id="PIRSR601211-2"/>
    </source>
</evidence>
<evidence type="ECO:0000256" key="5">
    <source>
        <dbReference type="ARBA" id="ARBA00022525"/>
    </source>
</evidence>
<keyword evidence="11" id="KW-0443">Lipid metabolism</keyword>
<dbReference type="PANTHER" id="PTHR11716">
    <property type="entry name" value="PHOSPHOLIPASE A2 FAMILY MEMBER"/>
    <property type="match status" value="1"/>
</dbReference>
<dbReference type="GO" id="GO:0005576">
    <property type="term" value="C:extracellular region"/>
    <property type="evidence" value="ECO:0007669"/>
    <property type="project" value="UniProtKB-SubCell"/>
</dbReference>
<evidence type="ECO:0000256" key="1">
    <source>
        <dbReference type="ARBA" id="ARBA00001604"/>
    </source>
</evidence>
<feature type="binding site" evidence="13">
    <location>
        <position position="79"/>
    </location>
    <ligand>
        <name>Ca(2+)</name>
        <dbReference type="ChEBI" id="CHEBI:29108"/>
    </ligand>
</feature>
<dbReference type="GO" id="GO:0005509">
    <property type="term" value="F:calcium ion binding"/>
    <property type="evidence" value="ECO:0007669"/>
    <property type="project" value="InterPro"/>
</dbReference>
<dbReference type="AlphaFoldDB" id="A0A9N7MU42"/>
<feature type="binding site" evidence="13">
    <location>
        <position position="56"/>
    </location>
    <ligand>
        <name>Ca(2+)</name>
        <dbReference type="ChEBI" id="CHEBI:29108"/>
    </ligand>
</feature>
<name>A0A9N7MU42_STRHE</name>
<feature type="disulfide bond" evidence="14">
    <location>
        <begin position="55"/>
        <end position="75"/>
    </location>
</feature>
<dbReference type="FunFam" id="1.20.90.10:FF:000005">
    <property type="entry name" value="Secretory phospholipase A2"/>
    <property type="match status" value="1"/>
</dbReference>
<sequence length="144" mass="15696">MPPLSAGVLHRTVVAAFVLCLFAIVESSKNYQVGCSKTCVAENCNTIGIRYGKYCGVGWSGCPGEKPCDDLDACCQIHDDCVEKKGMIDIKCHEKFKRCIKKVLKSGKKGFSKTCPYDTAVPTMVQGMDMAIMFSQLGAPRTEL</sequence>
<dbReference type="GO" id="GO:0004623">
    <property type="term" value="F:phospholipase A2 activity"/>
    <property type="evidence" value="ECO:0007669"/>
    <property type="project" value="UniProtKB-EC"/>
</dbReference>
<keyword evidence="7 15" id="KW-0732">Signal</keyword>
<comment type="catalytic activity">
    <reaction evidence="1">
        <text>a 1,2-diacyl-sn-glycero-3-phosphocholine + H2O = a 1-acyl-sn-glycero-3-phosphocholine + a fatty acid + H(+)</text>
        <dbReference type="Rhea" id="RHEA:15801"/>
        <dbReference type="ChEBI" id="CHEBI:15377"/>
        <dbReference type="ChEBI" id="CHEBI:15378"/>
        <dbReference type="ChEBI" id="CHEBI:28868"/>
        <dbReference type="ChEBI" id="CHEBI:57643"/>
        <dbReference type="ChEBI" id="CHEBI:58168"/>
        <dbReference type="EC" id="3.1.1.4"/>
    </reaction>
</comment>
<evidence type="ECO:0000256" key="4">
    <source>
        <dbReference type="ARBA" id="ARBA00013278"/>
    </source>
</evidence>
<evidence type="ECO:0000256" key="11">
    <source>
        <dbReference type="ARBA" id="ARBA00023098"/>
    </source>
</evidence>
<evidence type="ECO:0000256" key="2">
    <source>
        <dbReference type="ARBA" id="ARBA00004613"/>
    </source>
</evidence>
<dbReference type="OrthoDB" id="566013at2759"/>
<comment type="similarity">
    <text evidence="3">Belongs to the phospholipase A2 family.</text>
</comment>
<keyword evidence="12 14" id="KW-1015">Disulfide bond</keyword>
<dbReference type="GO" id="GO:0006644">
    <property type="term" value="P:phospholipid metabolic process"/>
    <property type="evidence" value="ECO:0007669"/>
    <property type="project" value="InterPro"/>
</dbReference>
<dbReference type="EMBL" id="CACSLK010012206">
    <property type="protein sequence ID" value="CAA0814295.1"/>
    <property type="molecule type" value="Genomic_DNA"/>
</dbReference>
<evidence type="ECO:0000256" key="14">
    <source>
        <dbReference type="PIRSR" id="PIRSR601211-3"/>
    </source>
</evidence>
<keyword evidence="10" id="KW-0442">Lipid degradation</keyword>
<feature type="binding site" evidence="13">
    <location>
        <position position="58"/>
    </location>
    <ligand>
        <name>Ca(2+)</name>
        <dbReference type="ChEBI" id="CHEBI:29108"/>
    </ligand>
</feature>
<keyword evidence="17" id="KW-1185">Reference proteome</keyword>
<comment type="caution">
    <text evidence="16">The sequence shown here is derived from an EMBL/GenBank/DDBJ whole genome shotgun (WGS) entry which is preliminary data.</text>
</comment>
<evidence type="ECO:0000256" key="6">
    <source>
        <dbReference type="ARBA" id="ARBA00022723"/>
    </source>
</evidence>
<dbReference type="GO" id="GO:0012505">
    <property type="term" value="C:endomembrane system"/>
    <property type="evidence" value="ECO:0007669"/>
    <property type="project" value="UniProtKB-ARBA"/>
</dbReference>
<organism evidence="16 17">
    <name type="scientific">Striga hermonthica</name>
    <name type="common">Purple witchweed</name>
    <name type="synonym">Buchnera hermonthica</name>
    <dbReference type="NCBI Taxonomy" id="68872"/>
    <lineage>
        <taxon>Eukaryota</taxon>
        <taxon>Viridiplantae</taxon>
        <taxon>Streptophyta</taxon>
        <taxon>Embryophyta</taxon>
        <taxon>Tracheophyta</taxon>
        <taxon>Spermatophyta</taxon>
        <taxon>Magnoliopsida</taxon>
        <taxon>eudicotyledons</taxon>
        <taxon>Gunneridae</taxon>
        <taxon>Pentapetalae</taxon>
        <taxon>asterids</taxon>
        <taxon>lamiids</taxon>
        <taxon>Lamiales</taxon>
        <taxon>Orobanchaceae</taxon>
        <taxon>Buchnereae</taxon>
        <taxon>Striga</taxon>
    </lineage>
</organism>
<dbReference type="SUPFAM" id="SSF48619">
    <property type="entry name" value="Phospholipase A2, PLA2"/>
    <property type="match status" value="1"/>
</dbReference>
<dbReference type="Proteomes" id="UP001153555">
    <property type="component" value="Unassembled WGS sequence"/>
</dbReference>
<dbReference type="GO" id="GO:0050482">
    <property type="term" value="P:arachidonate secretion"/>
    <property type="evidence" value="ECO:0007669"/>
    <property type="project" value="InterPro"/>
</dbReference>
<evidence type="ECO:0000256" key="9">
    <source>
        <dbReference type="ARBA" id="ARBA00022837"/>
    </source>
</evidence>
<evidence type="ECO:0000256" key="3">
    <source>
        <dbReference type="ARBA" id="ARBA00007056"/>
    </source>
</evidence>
<feature type="chain" id="PRO_5040260208" description="phospholipase A2" evidence="15">
    <location>
        <begin position="28"/>
        <end position="144"/>
    </location>
</feature>
<dbReference type="GO" id="GO:0009846">
    <property type="term" value="P:pollen germination"/>
    <property type="evidence" value="ECO:0007669"/>
    <property type="project" value="TreeGrafter"/>
</dbReference>
<reference evidence="16" key="1">
    <citation type="submission" date="2019-12" db="EMBL/GenBank/DDBJ databases">
        <authorList>
            <person name="Scholes J."/>
        </authorList>
    </citation>
    <scope>NUCLEOTIDE SEQUENCE</scope>
</reference>
<evidence type="ECO:0000256" key="15">
    <source>
        <dbReference type="SAM" id="SignalP"/>
    </source>
</evidence>
<comment type="subcellular location">
    <subcellularLocation>
        <location evidence="2">Secreted</location>
    </subcellularLocation>
</comment>
<accession>A0A9N7MU42</accession>
<protein>
    <recommendedName>
        <fullName evidence="4">phospholipase A2</fullName>
        <ecNumber evidence="4">3.1.1.4</ecNumber>
    </recommendedName>
</protein>
<keyword evidence="9 13" id="KW-0106">Calcium</keyword>
<dbReference type="GO" id="GO:0016042">
    <property type="term" value="P:lipid catabolic process"/>
    <property type="evidence" value="ECO:0007669"/>
    <property type="project" value="UniProtKB-KW"/>
</dbReference>
<dbReference type="InterPro" id="IPR001211">
    <property type="entry name" value="PLA2"/>
</dbReference>
<gene>
    <name evidence="16" type="ORF">SHERM_14595</name>
</gene>
<evidence type="ECO:0000313" key="17">
    <source>
        <dbReference type="Proteomes" id="UP001153555"/>
    </source>
</evidence>
<dbReference type="GO" id="GO:0009555">
    <property type="term" value="P:pollen development"/>
    <property type="evidence" value="ECO:0007669"/>
    <property type="project" value="TreeGrafter"/>
</dbReference>
<dbReference type="GO" id="GO:0009860">
    <property type="term" value="P:pollen tube growth"/>
    <property type="evidence" value="ECO:0007669"/>
    <property type="project" value="TreeGrafter"/>
</dbReference>
<keyword evidence="8" id="KW-0378">Hydrolase</keyword>
<dbReference type="InterPro" id="IPR036444">
    <property type="entry name" value="PLipase_A2_dom_sf"/>
</dbReference>
<dbReference type="PROSITE" id="PS00118">
    <property type="entry name" value="PA2_HIS"/>
    <property type="match status" value="1"/>
</dbReference>
<dbReference type="Gene3D" id="1.20.90.10">
    <property type="entry name" value="Phospholipase A2 domain"/>
    <property type="match status" value="1"/>
</dbReference>
<evidence type="ECO:0000256" key="12">
    <source>
        <dbReference type="ARBA" id="ARBA00023157"/>
    </source>
</evidence>